<keyword evidence="1" id="KW-0812">Transmembrane</keyword>
<dbReference type="RefSeq" id="WP_203759892.1">
    <property type="nucleotide sequence ID" value="NZ_BAAABO010000004.1"/>
</dbReference>
<feature type="transmembrane region" description="Helical" evidence="1">
    <location>
        <begin position="31"/>
        <end position="51"/>
    </location>
</feature>
<protein>
    <recommendedName>
        <fullName evidence="4">DUF2029 domain-containing protein</fullName>
    </recommendedName>
</protein>
<organism evidence="2 3">
    <name type="scientific">Paractinoplanes deccanensis</name>
    <dbReference type="NCBI Taxonomy" id="113561"/>
    <lineage>
        <taxon>Bacteria</taxon>
        <taxon>Bacillati</taxon>
        <taxon>Actinomycetota</taxon>
        <taxon>Actinomycetes</taxon>
        <taxon>Micromonosporales</taxon>
        <taxon>Micromonosporaceae</taxon>
        <taxon>Paractinoplanes</taxon>
    </lineage>
</organism>
<feature type="transmembrane region" description="Helical" evidence="1">
    <location>
        <begin position="123"/>
        <end position="144"/>
    </location>
</feature>
<feature type="transmembrane region" description="Helical" evidence="1">
    <location>
        <begin position="96"/>
        <end position="117"/>
    </location>
</feature>
<evidence type="ECO:0000313" key="2">
    <source>
        <dbReference type="EMBL" id="GID71916.1"/>
    </source>
</evidence>
<keyword evidence="1" id="KW-0472">Membrane</keyword>
<dbReference type="Proteomes" id="UP000609879">
    <property type="component" value="Unassembled WGS sequence"/>
</dbReference>
<comment type="caution">
    <text evidence="2">The sequence shown here is derived from an EMBL/GenBank/DDBJ whole genome shotgun (WGS) entry which is preliminary data.</text>
</comment>
<keyword evidence="1" id="KW-1133">Transmembrane helix</keyword>
<accession>A0ABQ3XW11</accession>
<evidence type="ECO:0000313" key="3">
    <source>
        <dbReference type="Proteomes" id="UP000609879"/>
    </source>
</evidence>
<evidence type="ECO:0008006" key="4">
    <source>
        <dbReference type="Google" id="ProtNLM"/>
    </source>
</evidence>
<proteinExistence type="predicted"/>
<reference evidence="2 3" key="1">
    <citation type="submission" date="2021-01" db="EMBL/GenBank/DDBJ databases">
        <title>Whole genome shotgun sequence of Actinoplanes deccanensis NBRC 13994.</title>
        <authorList>
            <person name="Komaki H."/>
            <person name="Tamura T."/>
        </authorList>
    </citation>
    <scope>NUCLEOTIDE SEQUENCE [LARGE SCALE GENOMIC DNA]</scope>
    <source>
        <strain evidence="2 3">NBRC 13994</strain>
    </source>
</reference>
<gene>
    <name evidence="2" type="ORF">Ade02nite_05570</name>
</gene>
<sequence length="163" mass="18086">MVLDRVVRWNLDLDGDLYGDERERYRWYEGIATAASLQWLAIPWAAAIMVWPLGKPAVLPLAVVLVLLYVPTLLSTVYVRRRRVDTAPRSWNAKRVFLTLASGTPAAVFLIGSLYVYDPQGATWRGAAFGGVFGALAGLVAQVVETRRRRRREAALALAGDDD</sequence>
<dbReference type="EMBL" id="BOMI01000007">
    <property type="protein sequence ID" value="GID71916.1"/>
    <property type="molecule type" value="Genomic_DNA"/>
</dbReference>
<name>A0ABQ3XW11_9ACTN</name>
<evidence type="ECO:0000256" key="1">
    <source>
        <dbReference type="SAM" id="Phobius"/>
    </source>
</evidence>
<feature type="transmembrane region" description="Helical" evidence="1">
    <location>
        <begin position="57"/>
        <end position="75"/>
    </location>
</feature>
<keyword evidence="3" id="KW-1185">Reference proteome</keyword>